<evidence type="ECO:0000313" key="2">
    <source>
        <dbReference type="EMBL" id="OMJ93133.1"/>
    </source>
</evidence>
<evidence type="ECO:0000256" key="1">
    <source>
        <dbReference type="SAM" id="Coils"/>
    </source>
</evidence>
<organism evidence="2 3">
    <name type="scientific">Stentor coeruleus</name>
    <dbReference type="NCBI Taxonomy" id="5963"/>
    <lineage>
        <taxon>Eukaryota</taxon>
        <taxon>Sar</taxon>
        <taxon>Alveolata</taxon>
        <taxon>Ciliophora</taxon>
        <taxon>Postciliodesmatophora</taxon>
        <taxon>Heterotrichea</taxon>
        <taxon>Heterotrichida</taxon>
        <taxon>Stentoridae</taxon>
        <taxon>Stentor</taxon>
    </lineage>
</organism>
<feature type="coiled-coil region" evidence="1">
    <location>
        <begin position="56"/>
        <end position="90"/>
    </location>
</feature>
<evidence type="ECO:0000313" key="3">
    <source>
        <dbReference type="Proteomes" id="UP000187209"/>
    </source>
</evidence>
<keyword evidence="3" id="KW-1185">Reference proteome</keyword>
<dbReference type="Proteomes" id="UP000187209">
    <property type="component" value="Unassembled WGS sequence"/>
</dbReference>
<keyword evidence="1" id="KW-0175">Coiled coil</keyword>
<dbReference type="EMBL" id="MPUH01000048">
    <property type="protein sequence ID" value="OMJ93133.1"/>
    <property type="molecule type" value="Genomic_DNA"/>
</dbReference>
<feature type="coiled-coil region" evidence="1">
    <location>
        <begin position="163"/>
        <end position="198"/>
    </location>
</feature>
<gene>
    <name evidence="2" type="ORF">SteCoe_3950</name>
</gene>
<dbReference type="OrthoDB" id="324928at2759"/>
<sequence>MQRSFYSSGYLSNGNLSRSVYNEQNSSPIRNTGLNYSSSFLRELEKHHDRSIQIANDRLKSQELQHERNLESLRAQISSLKQQLDHNDRSYQREEVRLEEDYNYRLNILSREAEIKLRPIQAQIAEYEKNIERATLSQNSEICELNKSIQDLAQENQSIKPRIEVLKSELDNLHKQLYQETQQEISALDQEKKSLTRNHHSDLETFTENHRRTISTLHSAISTREDKIESLQQDLASQKRILNELIFSSEDEIRRLEDSLQSARSMLNRQEREIGQIHSITTEAKKESKVLNNEKTTMESDISRTRKENEYLKQEIKRLERLVYGKGSPRRS</sequence>
<name>A0A1R2CVX6_9CILI</name>
<comment type="caution">
    <text evidence="2">The sequence shown here is derived from an EMBL/GenBank/DDBJ whole genome shotgun (WGS) entry which is preliminary data.</text>
</comment>
<dbReference type="AlphaFoldDB" id="A0A1R2CVX6"/>
<reference evidence="2 3" key="1">
    <citation type="submission" date="2016-11" db="EMBL/GenBank/DDBJ databases">
        <title>The macronuclear genome of Stentor coeruleus: a giant cell with tiny introns.</title>
        <authorList>
            <person name="Slabodnick M."/>
            <person name="Ruby J.G."/>
            <person name="Reiff S.B."/>
            <person name="Swart E.C."/>
            <person name="Gosai S."/>
            <person name="Prabakaran S."/>
            <person name="Witkowska E."/>
            <person name="Larue G.E."/>
            <person name="Fisher S."/>
            <person name="Freeman R.M."/>
            <person name="Gunawardena J."/>
            <person name="Chu W."/>
            <person name="Stover N.A."/>
            <person name="Gregory B.D."/>
            <person name="Nowacki M."/>
            <person name="Derisi J."/>
            <person name="Roy S.W."/>
            <person name="Marshall W.F."/>
            <person name="Sood P."/>
        </authorList>
    </citation>
    <scope>NUCLEOTIDE SEQUENCE [LARGE SCALE GENOMIC DNA]</scope>
    <source>
        <strain evidence="2">WM001</strain>
    </source>
</reference>
<protein>
    <submittedName>
        <fullName evidence="2">Uncharacterized protein</fullName>
    </submittedName>
</protein>
<accession>A0A1R2CVX6</accession>
<proteinExistence type="predicted"/>